<keyword evidence="12 17" id="KW-0472">Membrane</keyword>
<dbReference type="Proteomes" id="UP000034050">
    <property type="component" value="Unassembled WGS sequence"/>
</dbReference>
<dbReference type="EMBL" id="LCFD01000001">
    <property type="protein sequence ID" value="KKS87646.1"/>
    <property type="molecule type" value="Genomic_DNA"/>
</dbReference>
<evidence type="ECO:0000313" key="20">
    <source>
        <dbReference type="EMBL" id="KKS87646.1"/>
    </source>
</evidence>
<evidence type="ECO:0000256" key="3">
    <source>
        <dbReference type="ARBA" id="ARBA00007739"/>
    </source>
</evidence>
<dbReference type="Pfam" id="PF00905">
    <property type="entry name" value="Transpeptidase"/>
    <property type="match status" value="1"/>
</dbReference>
<comment type="caution">
    <text evidence="20">The sequence shown here is derived from an EMBL/GenBank/DDBJ whole genome shotgun (WGS) entry which is preliminary data.</text>
</comment>
<comment type="similarity">
    <text evidence="3">In the N-terminal section; belongs to the glycosyltransferase 51 family.</text>
</comment>
<keyword evidence="7" id="KW-0328">Glycosyltransferase</keyword>
<evidence type="ECO:0000256" key="2">
    <source>
        <dbReference type="ARBA" id="ARBA00007090"/>
    </source>
</evidence>
<evidence type="ECO:0000259" key="19">
    <source>
        <dbReference type="Pfam" id="PF00912"/>
    </source>
</evidence>
<gene>
    <name evidence="20" type="ORF">UV61_C0001G0053</name>
</gene>
<organism evidence="20 21">
    <name type="scientific">Candidatus Gottesmanbacteria bacterium GW2011_GWB1_43_11</name>
    <dbReference type="NCBI Taxonomy" id="1618446"/>
    <lineage>
        <taxon>Bacteria</taxon>
        <taxon>Candidatus Gottesmaniibacteriota</taxon>
    </lineage>
</organism>
<evidence type="ECO:0000256" key="6">
    <source>
        <dbReference type="ARBA" id="ARBA00022670"/>
    </source>
</evidence>
<dbReference type="GO" id="GO:0005886">
    <property type="term" value="C:plasma membrane"/>
    <property type="evidence" value="ECO:0007669"/>
    <property type="project" value="UniProtKB-SubCell"/>
</dbReference>
<reference evidence="20 21" key="1">
    <citation type="journal article" date="2015" name="Nature">
        <title>rRNA introns, odd ribosomes, and small enigmatic genomes across a large radiation of phyla.</title>
        <authorList>
            <person name="Brown C.T."/>
            <person name="Hug L.A."/>
            <person name="Thomas B.C."/>
            <person name="Sharon I."/>
            <person name="Castelle C.J."/>
            <person name="Singh A."/>
            <person name="Wilkins M.J."/>
            <person name="Williams K.H."/>
            <person name="Banfield J.F."/>
        </authorList>
    </citation>
    <scope>NUCLEOTIDE SEQUENCE [LARGE SCALE GENOMIC DNA]</scope>
</reference>
<evidence type="ECO:0000256" key="15">
    <source>
        <dbReference type="ARBA" id="ARBA00034000"/>
    </source>
</evidence>
<keyword evidence="8" id="KW-0808">Transferase</keyword>
<dbReference type="InterPro" id="IPR050396">
    <property type="entry name" value="Glycosyltr_51/Transpeptidase"/>
</dbReference>
<dbReference type="SUPFAM" id="SSF53955">
    <property type="entry name" value="Lysozyme-like"/>
    <property type="match status" value="1"/>
</dbReference>
<dbReference type="PATRIC" id="fig|1618446.3.peg.59"/>
<dbReference type="InterPro" id="IPR012338">
    <property type="entry name" value="Beta-lactam/transpept-like"/>
</dbReference>
<keyword evidence="5" id="KW-0121">Carboxypeptidase</keyword>
<protein>
    <submittedName>
        <fullName evidence="20">Penicillin-binding protein, 1A family</fullName>
    </submittedName>
</protein>
<proteinExistence type="inferred from homology"/>
<comment type="similarity">
    <text evidence="2">In the C-terminal section; belongs to the transpeptidase family.</text>
</comment>
<evidence type="ECO:0000256" key="10">
    <source>
        <dbReference type="ARBA" id="ARBA00022960"/>
    </source>
</evidence>
<keyword evidence="17" id="KW-1133">Transmembrane helix</keyword>
<evidence type="ECO:0000256" key="7">
    <source>
        <dbReference type="ARBA" id="ARBA00022676"/>
    </source>
</evidence>
<dbReference type="GO" id="GO:0008955">
    <property type="term" value="F:peptidoglycan glycosyltransferase activity"/>
    <property type="evidence" value="ECO:0007669"/>
    <property type="project" value="UniProtKB-EC"/>
</dbReference>
<feature type="transmembrane region" description="Helical" evidence="17">
    <location>
        <begin position="52"/>
        <end position="71"/>
    </location>
</feature>
<evidence type="ECO:0000256" key="12">
    <source>
        <dbReference type="ARBA" id="ARBA00023136"/>
    </source>
</evidence>
<keyword evidence="13" id="KW-0511">Multifunctional enzyme</keyword>
<dbReference type="InterPro" id="IPR001460">
    <property type="entry name" value="PCN-bd_Tpept"/>
</dbReference>
<keyword evidence="10" id="KW-0133">Cell shape</keyword>
<evidence type="ECO:0000256" key="16">
    <source>
        <dbReference type="ARBA" id="ARBA00049902"/>
    </source>
</evidence>
<dbReference type="GO" id="GO:0009252">
    <property type="term" value="P:peptidoglycan biosynthetic process"/>
    <property type="evidence" value="ECO:0007669"/>
    <property type="project" value="UniProtKB-KW"/>
</dbReference>
<evidence type="ECO:0000256" key="1">
    <source>
        <dbReference type="ARBA" id="ARBA00004236"/>
    </source>
</evidence>
<evidence type="ECO:0000256" key="13">
    <source>
        <dbReference type="ARBA" id="ARBA00023268"/>
    </source>
</evidence>
<evidence type="ECO:0000259" key="18">
    <source>
        <dbReference type="Pfam" id="PF00905"/>
    </source>
</evidence>
<comment type="subcellular location">
    <subcellularLocation>
        <location evidence="1">Cell membrane</location>
    </subcellularLocation>
</comment>
<accession>A0A0G1EXH6</accession>
<dbReference type="Gene3D" id="3.40.710.10">
    <property type="entry name" value="DD-peptidase/beta-lactamase superfamily"/>
    <property type="match status" value="1"/>
</dbReference>
<keyword evidence="17" id="KW-0812">Transmembrane</keyword>
<sequence length="761" mass="84557">MPKTRKLTKRKRIRKPGTKTSKISITKPVFLLPAPKASWRWQFKKLLTRRRFVWTSLIILTLAIFLYLFIFKDFPSPETLSTSDLSQTTKIYSRNGELLYDIFIDKNRTLVPISQIPKYVQEATIAIEDKDFYKHRGINPVGGILRALKETIFRQQLQGGSTITQQLVKTALLNPERTLQRKAKEIILALLVELRYPKDKILEMYLNYVPYGGTAWGIEAASERYFGKPVQQLSLAESALLAGLPAAPTLYSPYGAHPELAQERQQAVLRRMVEDGYITQDQADTASKTELKFSPPTTNIKAPHFVMYVKQKLVERYGEKQVEQGGLRITTTLDWNLQEFAENTVATEVAKLADLNVTNGATLVTHPATGEILAMVGSKDYFASESGSFNVVTAKRQPGSAIKPINYAIGLENRVVTPATVFIDQATCFPSIPTAYCPQNYDGQFHGPVQMRFALGSSYNIPAVKMLKLNTVENMVASSSAFGITTLTDPSRYGLSLTLGGGEVPMTEMATAFGVFANTGIRKNLVSILKVEDSHGKILEEYKDTNLNQAVPQALLINGQRVISTETAFLISHILLDQNARSAAFGTSFLQVAGHPAVSVKTGTTDDKRDNWTIGFTPEILVATWVGNNDNSPMHPYLTSGVTGAAPIWNKIISFYLKDKKESWPKQPEGIIGTQVCPISGLLPQDDNACGPRYEYFIKGTQPTEKENLKQSVIIDNATQKLAKPDQTENVSTVERSIVRDAFGLYCIDCPHDNDPVQMLR</sequence>
<evidence type="ECO:0000256" key="5">
    <source>
        <dbReference type="ARBA" id="ARBA00022645"/>
    </source>
</evidence>
<feature type="domain" description="Penicillin-binding protein transpeptidase" evidence="18">
    <location>
        <begin position="360"/>
        <end position="652"/>
    </location>
</feature>
<dbReference type="InterPro" id="IPR023346">
    <property type="entry name" value="Lysozyme-like_dom_sf"/>
</dbReference>
<feature type="domain" description="Glycosyl transferase family 51" evidence="19">
    <location>
        <begin position="104"/>
        <end position="272"/>
    </location>
</feature>
<evidence type="ECO:0000313" key="21">
    <source>
        <dbReference type="Proteomes" id="UP000034050"/>
    </source>
</evidence>
<evidence type="ECO:0000256" key="17">
    <source>
        <dbReference type="SAM" id="Phobius"/>
    </source>
</evidence>
<dbReference type="PANTHER" id="PTHR32282">
    <property type="entry name" value="BINDING PROTEIN TRANSPEPTIDASE, PUTATIVE-RELATED"/>
    <property type="match status" value="1"/>
</dbReference>
<keyword evidence="9" id="KW-0378">Hydrolase</keyword>
<evidence type="ECO:0000256" key="11">
    <source>
        <dbReference type="ARBA" id="ARBA00022984"/>
    </source>
</evidence>
<dbReference type="GO" id="GO:0006508">
    <property type="term" value="P:proteolysis"/>
    <property type="evidence" value="ECO:0007669"/>
    <property type="project" value="UniProtKB-KW"/>
</dbReference>
<dbReference type="GO" id="GO:0071555">
    <property type="term" value="P:cell wall organization"/>
    <property type="evidence" value="ECO:0007669"/>
    <property type="project" value="UniProtKB-KW"/>
</dbReference>
<keyword evidence="14" id="KW-0961">Cell wall biogenesis/degradation</keyword>
<keyword evidence="11" id="KW-0573">Peptidoglycan synthesis</keyword>
<evidence type="ECO:0000256" key="14">
    <source>
        <dbReference type="ARBA" id="ARBA00023316"/>
    </source>
</evidence>
<dbReference type="GO" id="GO:0009002">
    <property type="term" value="F:serine-type D-Ala-D-Ala carboxypeptidase activity"/>
    <property type="evidence" value="ECO:0007669"/>
    <property type="project" value="UniProtKB-EC"/>
</dbReference>
<keyword evidence="4" id="KW-1003">Cell membrane</keyword>
<dbReference type="AlphaFoldDB" id="A0A0G1EXH6"/>
<evidence type="ECO:0000256" key="4">
    <source>
        <dbReference type="ARBA" id="ARBA00022475"/>
    </source>
</evidence>
<dbReference type="InterPro" id="IPR001264">
    <property type="entry name" value="Glyco_trans_51"/>
</dbReference>
<comment type="catalytic activity">
    <reaction evidence="16">
        <text>[GlcNAc-(1-&gt;4)-Mur2Ac(oyl-L-Ala-gamma-D-Glu-L-Lys-D-Ala-D-Ala)](n)-di-trans,octa-cis-undecaprenyl diphosphate + beta-D-GlcNAc-(1-&gt;4)-Mur2Ac(oyl-L-Ala-gamma-D-Glu-L-Lys-D-Ala-D-Ala)-di-trans,octa-cis-undecaprenyl diphosphate = [GlcNAc-(1-&gt;4)-Mur2Ac(oyl-L-Ala-gamma-D-Glu-L-Lys-D-Ala-D-Ala)](n+1)-di-trans,octa-cis-undecaprenyl diphosphate + di-trans,octa-cis-undecaprenyl diphosphate + H(+)</text>
        <dbReference type="Rhea" id="RHEA:23708"/>
        <dbReference type="Rhea" id="RHEA-COMP:9602"/>
        <dbReference type="Rhea" id="RHEA-COMP:9603"/>
        <dbReference type="ChEBI" id="CHEBI:15378"/>
        <dbReference type="ChEBI" id="CHEBI:58405"/>
        <dbReference type="ChEBI" id="CHEBI:60033"/>
        <dbReference type="ChEBI" id="CHEBI:78435"/>
        <dbReference type="EC" id="2.4.99.28"/>
    </reaction>
</comment>
<comment type="catalytic activity">
    <reaction evidence="15">
        <text>Preferential cleavage: (Ac)2-L-Lys-D-Ala-|-D-Ala. Also transpeptidation of peptidyl-alanyl moieties that are N-acyl substituents of D-alanine.</text>
        <dbReference type="EC" id="3.4.16.4"/>
    </reaction>
</comment>
<dbReference type="STRING" id="1618446.UV61_C0001G0053"/>
<evidence type="ECO:0000256" key="9">
    <source>
        <dbReference type="ARBA" id="ARBA00022801"/>
    </source>
</evidence>
<evidence type="ECO:0000256" key="8">
    <source>
        <dbReference type="ARBA" id="ARBA00022679"/>
    </source>
</evidence>
<dbReference type="GO" id="GO:0030288">
    <property type="term" value="C:outer membrane-bounded periplasmic space"/>
    <property type="evidence" value="ECO:0007669"/>
    <property type="project" value="TreeGrafter"/>
</dbReference>
<dbReference type="Pfam" id="PF00912">
    <property type="entry name" value="Transgly"/>
    <property type="match status" value="1"/>
</dbReference>
<name>A0A0G1EXH6_9BACT</name>
<dbReference type="SUPFAM" id="SSF56601">
    <property type="entry name" value="beta-lactamase/transpeptidase-like"/>
    <property type="match status" value="1"/>
</dbReference>
<dbReference type="InterPro" id="IPR036950">
    <property type="entry name" value="PBP_transglycosylase"/>
</dbReference>
<dbReference type="GO" id="GO:0008360">
    <property type="term" value="P:regulation of cell shape"/>
    <property type="evidence" value="ECO:0007669"/>
    <property type="project" value="UniProtKB-KW"/>
</dbReference>
<dbReference type="FunFam" id="1.10.3810.10:FF:000001">
    <property type="entry name" value="Penicillin-binding protein 1A"/>
    <property type="match status" value="1"/>
</dbReference>
<dbReference type="GO" id="GO:0008658">
    <property type="term" value="F:penicillin binding"/>
    <property type="evidence" value="ECO:0007669"/>
    <property type="project" value="InterPro"/>
</dbReference>
<dbReference type="Gene3D" id="1.10.3810.10">
    <property type="entry name" value="Biosynthetic peptidoglycan transglycosylase-like"/>
    <property type="match status" value="1"/>
</dbReference>
<keyword evidence="6" id="KW-0645">Protease</keyword>
<dbReference type="PANTHER" id="PTHR32282:SF11">
    <property type="entry name" value="PENICILLIN-BINDING PROTEIN 1B"/>
    <property type="match status" value="1"/>
</dbReference>